<keyword evidence="1" id="KW-0472">Membrane</keyword>
<keyword evidence="1" id="KW-1133">Transmembrane helix</keyword>
<proteinExistence type="predicted"/>
<sequence length="153" mass="15839">MLAALYLLLTLAFAGALLALLLKPGAAGGPVVWGLAAGLPLLAAMAGALSAQARAARTLAGYTLAPVTVTVVNRERLHTLTLDARTAACVERAVRLNTPSALLTPRGRVLLVEGTRVEGSLPPRAVVEALGIRGDLSCPQLRTLSEQERSALE</sequence>
<evidence type="ECO:0000256" key="1">
    <source>
        <dbReference type="SAM" id="Phobius"/>
    </source>
</evidence>
<feature type="transmembrane region" description="Helical" evidence="1">
    <location>
        <begin position="31"/>
        <end position="49"/>
    </location>
</feature>
<reference evidence="2 3" key="1">
    <citation type="submission" date="2020-08" db="EMBL/GenBank/DDBJ databases">
        <title>Genomic Encyclopedia of Type Strains, Phase IV (KMG-IV): sequencing the most valuable type-strain genomes for metagenomic binning, comparative biology and taxonomic classification.</title>
        <authorList>
            <person name="Goeker M."/>
        </authorList>
    </citation>
    <scope>NUCLEOTIDE SEQUENCE [LARGE SCALE GENOMIC DNA]</scope>
    <source>
        <strain evidence="2 3">DSM 101791</strain>
    </source>
</reference>
<name>A0A7W8GH89_9DEIO</name>
<organism evidence="2 3">
    <name type="scientific">Deinococcus budaensis</name>
    <dbReference type="NCBI Taxonomy" id="1665626"/>
    <lineage>
        <taxon>Bacteria</taxon>
        <taxon>Thermotogati</taxon>
        <taxon>Deinococcota</taxon>
        <taxon>Deinococci</taxon>
        <taxon>Deinococcales</taxon>
        <taxon>Deinococcaceae</taxon>
        <taxon>Deinococcus</taxon>
    </lineage>
</organism>
<dbReference type="AlphaFoldDB" id="A0A7W8GH89"/>
<dbReference type="Proteomes" id="UP000525389">
    <property type="component" value="Unassembled WGS sequence"/>
</dbReference>
<protein>
    <submittedName>
        <fullName evidence="2">Uncharacterized protein</fullName>
    </submittedName>
</protein>
<keyword evidence="3" id="KW-1185">Reference proteome</keyword>
<comment type="caution">
    <text evidence="2">The sequence shown here is derived from an EMBL/GenBank/DDBJ whole genome shotgun (WGS) entry which is preliminary data.</text>
</comment>
<accession>A0A7W8GH89</accession>
<evidence type="ECO:0000313" key="3">
    <source>
        <dbReference type="Proteomes" id="UP000525389"/>
    </source>
</evidence>
<dbReference type="EMBL" id="JACHFN010000010">
    <property type="protein sequence ID" value="MBB5235289.1"/>
    <property type="molecule type" value="Genomic_DNA"/>
</dbReference>
<gene>
    <name evidence="2" type="ORF">HNQ09_002741</name>
</gene>
<dbReference type="RefSeq" id="WP_184030251.1">
    <property type="nucleotide sequence ID" value="NZ_JACHFN010000010.1"/>
</dbReference>
<keyword evidence="1" id="KW-0812">Transmembrane</keyword>
<evidence type="ECO:0000313" key="2">
    <source>
        <dbReference type="EMBL" id="MBB5235289.1"/>
    </source>
</evidence>